<feature type="transmembrane region" description="Helical" evidence="1">
    <location>
        <begin position="36"/>
        <end position="54"/>
    </location>
</feature>
<proteinExistence type="predicted"/>
<name>A0A2T5BSZ0_9RHOB</name>
<keyword evidence="1" id="KW-0812">Transmembrane</keyword>
<protein>
    <submittedName>
        <fullName evidence="2">Uncharacterized protein</fullName>
    </submittedName>
</protein>
<comment type="caution">
    <text evidence="2">The sequence shown here is derived from an EMBL/GenBank/DDBJ whole genome shotgun (WGS) entry which is preliminary data.</text>
</comment>
<accession>A0A2T5BSZ0</accession>
<reference evidence="2 3" key="1">
    <citation type="submission" date="2018-04" db="EMBL/GenBank/DDBJ databases">
        <title>Genomic Encyclopedia of Archaeal and Bacterial Type Strains, Phase II (KMG-II): from individual species to whole genera.</title>
        <authorList>
            <person name="Goeker M."/>
        </authorList>
    </citation>
    <scope>NUCLEOTIDE SEQUENCE [LARGE SCALE GENOMIC DNA]</scope>
    <source>
        <strain evidence="2 3">DSM 18064</strain>
    </source>
</reference>
<feature type="transmembrane region" description="Helical" evidence="1">
    <location>
        <begin position="7"/>
        <end position="30"/>
    </location>
</feature>
<sequence>MVARLATLLFSLILPTLMGVGILGFLMAGFGTPGPIVAAAVGLILSLPLSWAVARTLY</sequence>
<organism evidence="2 3">
    <name type="scientific">Rhodovulum imhoffii</name>
    <dbReference type="NCBI Taxonomy" id="365340"/>
    <lineage>
        <taxon>Bacteria</taxon>
        <taxon>Pseudomonadati</taxon>
        <taxon>Pseudomonadota</taxon>
        <taxon>Alphaproteobacteria</taxon>
        <taxon>Rhodobacterales</taxon>
        <taxon>Paracoccaceae</taxon>
        <taxon>Rhodovulum</taxon>
    </lineage>
</organism>
<dbReference type="Proteomes" id="UP000243859">
    <property type="component" value="Unassembled WGS sequence"/>
</dbReference>
<gene>
    <name evidence="2" type="ORF">C8N32_10685</name>
</gene>
<keyword evidence="3" id="KW-1185">Reference proteome</keyword>
<keyword evidence="1" id="KW-0472">Membrane</keyword>
<evidence type="ECO:0000313" key="2">
    <source>
        <dbReference type="EMBL" id="PTN02512.1"/>
    </source>
</evidence>
<keyword evidence="1" id="KW-1133">Transmembrane helix</keyword>
<dbReference type="EMBL" id="QAAA01000006">
    <property type="protein sequence ID" value="PTN02512.1"/>
    <property type="molecule type" value="Genomic_DNA"/>
</dbReference>
<evidence type="ECO:0000313" key="3">
    <source>
        <dbReference type="Proteomes" id="UP000243859"/>
    </source>
</evidence>
<dbReference type="AlphaFoldDB" id="A0A2T5BSZ0"/>
<evidence type="ECO:0000256" key="1">
    <source>
        <dbReference type="SAM" id="Phobius"/>
    </source>
</evidence>